<proteinExistence type="predicted"/>
<dbReference type="InterPro" id="IPR036388">
    <property type="entry name" value="WH-like_DNA-bd_sf"/>
</dbReference>
<dbReference type="Pfam" id="PF07702">
    <property type="entry name" value="UTRA"/>
    <property type="match status" value="1"/>
</dbReference>
<protein>
    <submittedName>
        <fullName evidence="5">GntR family transcriptional regulator</fullName>
    </submittedName>
</protein>
<evidence type="ECO:0000256" key="3">
    <source>
        <dbReference type="ARBA" id="ARBA00023163"/>
    </source>
</evidence>
<keyword evidence="1" id="KW-0805">Transcription regulation</keyword>
<keyword evidence="2" id="KW-0238">DNA-binding</keyword>
<name>A0ABQ5VC59_9PROT</name>
<dbReference type="PROSITE" id="PS50949">
    <property type="entry name" value="HTH_GNTR"/>
    <property type="match status" value="1"/>
</dbReference>
<dbReference type="SMART" id="SM00866">
    <property type="entry name" value="UTRA"/>
    <property type="match status" value="1"/>
</dbReference>
<dbReference type="Proteomes" id="UP001161391">
    <property type="component" value="Unassembled WGS sequence"/>
</dbReference>
<evidence type="ECO:0000259" key="4">
    <source>
        <dbReference type="PROSITE" id="PS50949"/>
    </source>
</evidence>
<dbReference type="InterPro" id="IPR050679">
    <property type="entry name" value="Bact_HTH_transcr_reg"/>
</dbReference>
<evidence type="ECO:0000313" key="5">
    <source>
        <dbReference type="EMBL" id="GLQ24284.1"/>
    </source>
</evidence>
<feature type="domain" description="HTH gntR-type" evidence="4">
    <location>
        <begin position="12"/>
        <end position="80"/>
    </location>
</feature>
<dbReference type="PRINTS" id="PR00035">
    <property type="entry name" value="HTHGNTR"/>
</dbReference>
<dbReference type="InterPro" id="IPR028978">
    <property type="entry name" value="Chorismate_lyase_/UTRA_dom_sf"/>
</dbReference>
<dbReference type="Gene3D" id="1.10.10.10">
    <property type="entry name" value="Winged helix-like DNA-binding domain superfamily/Winged helix DNA-binding domain"/>
    <property type="match status" value="1"/>
</dbReference>
<dbReference type="Gene3D" id="3.40.1410.10">
    <property type="entry name" value="Chorismate lyase-like"/>
    <property type="match status" value="1"/>
</dbReference>
<dbReference type="SMART" id="SM00345">
    <property type="entry name" value="HTH_GNTR"/>
    <property type="match status" value="1"/>
</dbReference>
<evidence type="ECO:0000256" key="2">
    <source>
        <dbReference type="ARBA" id="ARBA00023125"/>
    </source>
</evidence>
<accession>A0ABQ5VC59</accession>
<reference evidence="5" key="2">
    <citation type="submission" date="2023-01" db="EMBL/GenBank/DDBJ databases">
        <title>Draft genome sequence of Algimonas ampicilliniresistens strain NBRC 108219.</title>
        <authorList>
            <person name="Sun Q."/>
            <person name="Mori K."/>
        </authorList>
    </citation>
    <scope>NUCLEOTIDE SEQUENCE</scope>
    <source>
        <strain evidence="5">NBRC 108219</strain>
    </source>
</reference>
<dbReference type="PANTHER" id="PTHR44846">
    <property type="entry name" value="MANNOSYL-D-GLYCERATE TRANSPORT/METABOLISM SYSTEM REPRESSOR MNGR-RELATED"/>
    <property type="match status" value="1"/>
</dbReference>
<dbReference type="SUPFAM" id="SSF64288">
    <property type="entry name" value="Chorismate lyase-like"/>
    <property type="match status" value="1"/>
</dbReference>
<organism evidence="5 6">
    <name type="scientific">Algimonas ampicilliniresistens</name>
    <dbReference type="NCBI Taxonomy" id="1298735"/>
    <lineage>
        <taxon>Bacteria</taxon>
        <taxon>Pseudomonadati</taxon>
        <taxon>Pseudomonadota</taxon>
        <taxon>Alphaproteobacteria</taxon>
        <taxon>Maricaulales</taxon>
        <taxon>Robiginitomaculaceae</taxon>
        <taxon>Algimonas</taxon>
    </lineage>
</organism>
<dbReference type="Pfam" id="PF00392">
    <property type="entry name" value="GntR"/>
    <property type="match status" value="1"/>
</dbReference>
<comment type="caution">
    <text evidence="5">The sequence shown here is derived from an EMBL/GenBank/DDBJ whole genome shotgun (WGS) entry which is preliminary data.</text>
</comment>
<sequence>MINISPDKSVATPHYLQIAKKIRALITNGDTEAGEALPSERELCQITGVSRVTIRKALDVLVANRVVERRHGSGTYVLPRIEHLGSSLNGFTSNAQTKGHNPQAIWIVKAYGTPTTEEAAILQIAEDDKVVRLGRVRQVENQPVAIEHAVVPARLLPDIDDIKESLYQALEMKGNRPVKGTQKVRASLANPTEAGLLAVEEFSEVLRIERRSFLQDGTPVELTRSAYHGDKYDIVMDLGNKQLN</sequence>
<dbReference type="InterPro" id="IPR000524">
    <property type="entry name" value="Tscrpt_reg_HTH_GntR"/>
</dbReference>
<dbReference type="InterPro" id="IPR036390">
    <property type="entry name" value="WH_DNA-bd_sf"/>
</dbReference>
<reference evidence="5" key="1">
    <citation type="journal article" date="2014" name="Int. J. Syst. Evol. Microbiol.">
        <title>Complete genome of a new Firmicutes species belonging to the dominant human colonic microbiota ('Ruminococcus bicirculans') reveals two chromosomes and a selective capacity to utilize plant glucans.</title>
        <authorList>
            <consortium name="NISC Comparative Sequencing Program"/>
            <person name="Wegmann U."/>
            <person name="Louis P."/>
            <person name="Goesmann A."/>
            <person name="Henrissat B."/>
            <person name="Duncan S.H."/>
            <person name="Flint H.J."/>
        </authorList>
    </citation>
    <scope>NUCLEOTIDE SEQUENCE</scope>
    <source>
        <strain evidence="5">NBRC 108219</strain>
    </source>
</reference>
<keyword evidence="3" id="KW-0804">Transcription</keyword>
<dbReference type="CDD" id="cd07377">
    <property type="entry name" value="WHTH_GntR"/>
    <property type="match status" value="1"/>
</dbReference>
<keyword evidence="6" id="KW-1185">Reference proteome</keyword>
<evidence type="ECO:0000256" key="1">
    <source>
        <dbReference type="ARBA" id="ARBA00023015"/>
    </source>
</evidence>
<dbReference type="PANTHER" id="PTHR44846:SF1">
    <property type="entry name" value="MANNOSYL-D-GLYCERATE TRANSPORT_METABOLISM SYSTEM REPRESSOR MNGR-RELATED"/>
    <property type="match status" value="1"/>
</dbReference>
<dbReference type="EMBL" id="BSNK01000002">
    <property type="protein sequence ID" value="GLQ24284.1"/>
    <property type="molecule type" value="Genomic_DNA"/>
</dbReference>
<dbReference type="SUPFAM" id="SSF46785">
    <property type="entry name" value="Winged helix' DNA-binding domain"/>
    <property type="match status" value="1"/>
</dbReference>
<gene>
    <name evidence="5" type="ORF">GCM10007853_21580</name>
</gene>
<dbReference type="InterPro" id="IPR011663">
    <property type="entry name" value="UTRA"/>
</dbReference>
<evidence type="ECO:0000313" key="6">
    <source>
        <dbReference type="Proteomes" id="UP001161391"/>
    </source>
</evidence>
<dbReference type="RefSeq" id="WP_284390533.1">
    <property type="nucleotide sequence ID" value="NZ_BSNK01000002.1"/>
</dbReference>